<keyword evidence="2" id="KW-1185">Reference proteome</keyword>
<evidence type="ECO:0000313" key="1">
    <source>
        <dbReference type="EMBL" id="OAX33823.1"/>
    </source>
</evidence>
<evidence type="ECO:0000313" key="2">
    <source>
        <dbReference type="Proteomes" id="UP000092154"/>
    </source>
</evidence>
<dbReference type="InParanoid" id="A0A1B7MMH9"/>
<gene>
    <name evidence="1" type="ORF">K503DRAFT_488563</name>
</gene>
<sequence length="95" mass="10611">MCREIASMVLRYLHVCGYRLLVVPKRQQRLLSSYWYCPSFKPCLDAAAFSAVQADVHANVLVGFQSAGNKQLNMDFPLGKDSLLSLSVPFSVNKT</sequence>
<dbReference type="Proteomes" id="UP000092154">
    <property type="component" value="Unassembled WGS sequence"/>
</dbReference>
<protein>
    <submittedName>
        <fullName evidence="1">Uncharacterized protein</fullName>
    </submittedName>
</protein>
<accession>A0A1B7MMH9</accession>
<organism evidence="1 2">
    <name type="scientific">Rhizopogon vinicolor AM-OR11-026</name>
    <dbReference type="NCBI Taxonomy" id="1314800"/>
    <lineage>
        <taxon>Eukaryota</taxon>
        <taxon>Fungi</taxon>
        <taxon>Dikarya</taxon>
        <taxon>Basidiomycota</taxon>
        <taxon>Agaricomycotina</taxon>
        <taxon>Agaricomycetes</taxon>
        <taxon>Agaricomycetidae</taxon>
        <taxon>Boletales</taxon>
        <taxon>Suillineae</taxon>
        <taxon>Rhizopogonaceae</taxon>
        <taxon>Rhizopogon</taxon>
    </lineage>
</organism>
<proteinExistence type="predicted"/>
<dbReference type="EMBL" id="KV448700">
    <property type="protein sequence ID" value="OAX33823.1"/>
    <property type="molecule type" value="Genomic_DNA"/>
</dbReference>
<reference evidence="1 2" key="1">
    <citation type="submission" date="2016-06" db="EMBL/GenBank/DDBJ databases">
        <title>Comparative genomics of the ectomycorrhizal sister species Rhizopogon vinicolor and Rhizopogon vesiculosus (Basidiomycota: Boletales) reveals a divergence of the mating type B locus.</title>
        <authorList>
            <consortium name="DOE Joint Genome Institute"/>
            <person name="Mujic A.B."/>
            <person name="Kuo A."/>
            <person name="Tritt A."/>
            <person name="Lipzen A."/>
            <person name="Chen C."/>
            <person name="Johnson J."/>
            <person name="Sharma A."/>
            <person name="Barry K."/>
            <person name="Grigoriev I.V."/>
            <person name="Spatafora J.W."/>
        </authorList>
    </citation>
    <scope>NUCLEOTIDE SEQUENCE [LARGE SCALE GENOMIC DNA]</scope>
    <source>
        <strain evidence="1 2">AM-OR11-026</strain>
    </source>
</reference>
<name>A0A1B7MMH9_9AGAM</name>
<dbReference type="AlphaFoldDB" id="A0A1B7MMH9"/>